<dbReference type="Proteomes" id="UP000297595">
    <property type="component" value="Unassembled WGS sequence"/>
</dbReference>
<feature type="compositionally biased region" description="Basic and acidic residues" evidence="1">
    <location>
        <begin position="201"/>
        <end position="212"/>
    </location>
</feature>
<organism evidence="2 3">
    <name type="scientific">Orbilia oligospora</name>
    <name type="common">Nematode-trapping fungus</name>
    <name type="synonym">Arthrobotrys oligospora</name>
    <dbReference type="NCBI Taxonomy" id="2813651"/>
    <lineage>
        <taxon>Eukaryota</taxon>
        <taxon>Fungi</taxon>
        <taxon>Dikarya</taxon>
        <taxon>Ascomycota</taxon>
        <taxon>Pezizomycotina</taxon>
        <taxon>Orbiliomycetes</taxon>
        <taxon>Orbiliales</taxon>
        <taxon>Orbiliaceae</taxon>
        <taxon>Orbilia</taxon>
    </lineage>
</organism>
<comment type="caution">
    <text evidence="2">The sequence shown here is derived from an EMBL/GenBank/DDBJ whole genome shotgun (WGS) entry which is preliminary data.</text>
</comment>
<feature type="region of interest" description="Disordered" evidence="1">
    <location>
        <begin position="184"/>
        <end position="212"/>
    </location>
</feature>
<gene>
    <name evidence="2" type="ORF">EYR41_012122</name>
</gene>
<protein>
    <submittedName>
        <fullName evidence="2">Uncharacterized protein</fullName>
    </submittedName>
</protein>
<sequence>MMSTERLCKRTRLLGTCLFAWDIQTFNNRHRYEESYVSSVIGDSRNHDSEMDGVSRGINIIPSMHWTRADGRSGDLLALARPICSSFEDVRGKQTTTRTQCKRTKREDNDLRIRSIRGREKSGNELQGATKITIKATIPTASCLPWSWFEAVDDIRISKRATGWNVSLPCGEFRNVTTSLGFRTAASSRRRGSTKRNREKRRGEEEKKKEEIKGGYRTIRHQHQNKHLLQSLKIVERTKLGPRYYPSLRRSGWVLSDPGHLTLHWCCGGNLVIDSIAVTRPFADSYSHFYVCSIHSRIFLT</sequence>
<proteinExistence type="predicted"/>
<evidence type="ECO:0000313" key="2">
    <source>
        <dbReference type="EMBL" id="TGJ64730.1"/>
    </source>
</evidence>
<reference evidence="2 3" key="1">
    <citation type="submission" date="2019-03" db="EMBL/GenBank/DDBJ databases">
        <title>Nematode-trapping fungi genome.</title>
        <authorList>
            <person name="Vidal-Diez De Ulzurrun G."/>
        </authorList>
    </citation>
    <scope>NUCLEOTIDE SEQUENCE [LARGE SCALE GENOMIC DNA]</scope>
    <source>
        <strain evidence="2 3">TWF154</strain>
    </source>
</reference>
<feature type="compositionally biased region" description="Basic residues" evidence="1">
    <location>
        <begin position="188"/>
        <end position="200"/>
    </location>
</feature>
<evidence type="ECO:0000256" key="1">
    <source>
        <dbReference type="SAM" id="MobiDB-lite"/>
    </source>
</evidence>
<dbReference type="EMBL" id="SOZJ01000007">
    <property type="protein sequence ID" value="TGJ64730.1"/>
    <property type="molecule type" value="Genomic_DNA"/>
</dbReference>
<name>A0A8H2DNI1_ORBOL</name>
<dbReference type="AlphaFoldDB" id="A0A8H2DNI1"/>
<evidence type="ECO:0000313" key="3">
    <source>
        <dbReference type="Proteomes" id="UP000297595"/>
    </source>
</evidence>
<accession>A0A8H2DNI1</accession>